<dbReference type="InterPro" id="IPR029001">
    <property type="entry name" value="ITPase-like_fam"/>
</dbReference>
<dbReference type="CDD" id="cd00985">
    <property type="entry name" value="Maf_Ham1"/>
    <property type="match status" value="1"/>
</dbReference>
<evidence type="ECO:0000313" key="2">
    <source>
        <dbReference type="EMBL" id="MBD8085016.1"/>
    </source>
</evidence>
<evidence type="ECO:0000256" key="1">
    <source>
        <dbReference type="ARBA" id="ARBA00022801"/>
    </source>
</evidence>
<keyword evidence="3" id="KW-1185">Reference proteome</keyword>
<dbReference type="SUPFAM" id="SSF52972">
    <property type="entry name" value="ITPase-like"/>
    <property type="match status" value="1"/>
</dbReference>
<gene>
    <name evidence="2" type="ORF">HUK45_01840</name>
</gene>
<reference evidence="2 3" key="1">
    <citation type="submission" date="2020-06" db="EMBL/GenBank/DDBJ databases">
        <title>Limosilactobacillus sp. nov.</title>
        <authorList>
            <person name="Ksiezarek M."/>
            <person name="Goncalves Ribeiro T."/>
            <person name="Rocha J."/>
            <person name="Grosso F."/>
            <person name="Peixe L."/>
        </authorList>
    </citation>
    <scope>NUCLEOTIDE SEQUENCE [LARGE SCALE GENOMIC DNA]</scope>
    <source>
        <strain evidence="3">c9Ua_26_M</strain>
    </source>
</reference>
<sequence>MQFVIASHNQAKIKELQQIFRIYNNEIIPYTDLLPKKKFPPEGNRSYEENASDKAIFISELLPDKLVIADDSGLLLTARPEILGVRTARDLTNYPTPHQYAQHIIRLVQGKDRTFIMQTSIACAHQGKIIKVADGILKGRIARTERGINGEGFSRILIPCGLTKTLAQMTFEECYPYLTRARAAEKLIGFLKENHDQRQTKVNNHPREN</sequence>
<accession>A0ABR8ZJZ5</accession>
<dbReference type="EMBL" id="JABUXR010000002">
    <property type="protein sequence ID" value="MBD8085016.1"/>
    <property type="molecule type" value="Genomic_DNA"/>
</dbReference>
<keyword evidence="1" id="KW-0378">Hydrolase</keyword>
<comment type="caution">
    <text evidence="2">The sequence shown here is derived from an EMBL/GenBank/DDBJ whole genome shotgun (WGS) entry which is preliminary data.</text>
</comment>
<dbReference type="Proteomes" id="UP000645007">
    <property type="component" value="Unassembled WGS sequence"/>
</dbReference>
<evidence type="ECO:0000313" key="3">
    <source>
        <dbReference type="Proteomes" id="UP000645007"/>
    </source>
</evidence>
<dbReference type="InterPro" id="IPR002637">
    <property type="entry name" value="RdgB/HAM1"/>
</dbReference>
<organism evidence="2 3">
    <name type="scientific">Limosilactobacillus urinaemulieris</name>
    <dbReference type="NCBI Taxonomy" id="2742600"/>
    <lineage>
        <taxon>Bacteria</taxon>
        <taxon>Bacillati</taxon>
        <taxon>Bacillota</taxon>
        <taxon>Bacilli</taxon>
        <taxon>Lactobacillales</taxon>
        <taxon>Lactobacillaceae</taxon>
        <taxon>Limosilactobacillus</taxon>
    </lineage>
</organism>
<dbReference type="Gene3D" id="3.90.950.10">
    <property type="match status" value="1"/>
</dbReference>
<name>A0ABR8ZJZ5_9LACO</name>
<dbReference type="RefSeq" id="WP_191910826.1">
    <property type="nucleotide sequence ID" value="NZ_JABUXR010000002.1"/>
</dbReference>
<dbReference type="Pfam" id="PF01725">
    <property type="entry name" value="Ham1p_like"/>
    <property type="match status" value="1"/>
</dbReference>
<proteinExistence type="predicted"/>
<protein>
    <submittedName>
        <fullName evidence="2">Non-canonical purine NTP pyrophosphatase</fullName>
    </submittedName>
</protein>